<comment type="caution">
    <text evidence="1">The sequence shown here is derived from an EMBL/GenBank/DDBJ whole genome shotgun (WGS) entry which is preliminary data.</text>
</comment>
<dbReference type="Proteomes" id="UP000807342">
    <property type="component" value="Unassembled WGS sequence"/>
</dbReference>
<keyword evidence="2" id="KW-1185">Reference proteome</keyword>
<dbReference type="EMBL" id="MU152485">
    <property type="protein sequence ID" value="KAF9440493.1"/>
    <property type="molecule type" value="Genomic_DNA"/>
</dbReference>
<proteinExistence type="predicted"/>
<gene>
    <name evidence="1" type="ORF">P691DRAFT_767686</name>
</gene>
<evidence type="ECO:0000313" key="2">
    <source>
        <dbReference type="Proteomes" id="UP000807342"/>
    </source>
</evidence>
<name>A0A9P5WWS6_9AGAR</name>
<accession>A0A9P5WWS6</accession>
<sequence>MSGPYHHPCLIQFNPPSEERLEQLQNYINNSENVIFIDGVSFTKHELIGIYHTHWNQDQFFGEDLVEPDSIFLNYRLLLQYKLFYSWQQQTLTDFIHHPTFFDQFK</sequence>
<reference evidence="1" key="1">
    <citation type="submission" date="2020-11" db="EMBL/GenBank/DDBJ databases">
        <authorList>
            <consortium name="DOE Joint Genome Institute"/>
            <person name="Ahrendt S."/>
            <person name="Riley R."/>
            <person name="Andreopoulos W."/>
            <person name="Labutti K."/>
            <person name="Pangilinan J."/>
            <person name="Ruiz-Duenas F.J."/>
            <person name="Barrasa J.M."/>
            <person name="Sanchez-Garcia M."/>
            <person name="Camarero S."/>
            <person name="Miyauchi S."/>
            <person name="Serrano A."/>
            <person name="Linde D."/>
            <person name="Babiker R."/>
            <person name="Drula E."/>
            <person name="Ayuso-Fernandez I."/>
            <person name="Pacheco R."/>
            <person name="Padilla G."/>
            <person name="Ferreira P."/>
            <person name="Barriuso J."/>
            <person name="Kellner H."/>
            <person name="Castanera R."/>
            <person name="Alfaro M."/>
            <person name="Ramirez L."/>
            <person name="Pisabarro A.G."/>
            <person name="Kuo A."/>
            <person name="Tritt A."/>
            <person name="Lipzen A."/>
            <person name="He G."/>
            <person name="Yan M."/>
            <person name="Ng V."/>
            <person name="Cullen D."/>
            <person name="Martin F."/>
            <person name="Rosso M.-N."/>
            <person name="Henrissat B."/>
            <person name="Hibbett D."/>
            <person name="Martinez A.T."/>
            <person name="Grigoriev I.V."/>
        </authorList>
    </citation>
    <scope>NUCLEOTIDE SEQUENCE</scope>
    <source>
        <strain evidence="1">MF-IS2</strain>
    </source>
</reference>
<dbReference type="AlphaFoldDB" id="A0A9P5WWS6"/>
<organism evidence="1 2">
    <name type="scientific">Macrolepiota fuliginosa MF-IS2</name>
    <dbReference type="NCBI Taxonomy" id="1400762"/>
    <lineage>
        <taxon>Eukaryota</taxon>
        <taxon>Fungi</taxon>
        <taxon>Dikarya</taxon>
        <taxon>Basidiomycota</taxon>
        <taxon>Agaricomycotina</taxon>
        <taxon>Agaricomycetes</taxon>
        <taxon>Agaricomycetidae</taxon>
        <taxon>Agaricales</taxon>
        <taxon>Agaricineae</taxon>
        <taxon>Agaricaceae</taxon>
        <taxon>Macrolepiota</taxon>
    </lineage>
</organism>
<protein>
    <submittedName>
        <fullName evidence="1">Uncharacterized protein</fullName>
    </submittedName>
</protein>
<evidence type="ECO:0000313" key="1">
    <source>
        <dbReference type="EMBL" id="KAF9440493.1"/>
    </source>
</evidence>